<reference evidence="3 4" key="1">
    <citation type="journal article" date="2020" name="G3 (Bethesda)">
        <title>Improved Reference Genome for Cyclotella cryptica CCMP332, a Model for Cell Wall Morphogenesis, Salinity Adaptation, and Lipid Production in Diatoms (Bacillariophyta).</title>
        <authorList>
            <person name="Roberts W.R."/>
            <person name="Downey K.M."/>
            <person name="Ruck E.C."/>
            <person name="Traller J.C."/>
            <person name="Alverson A.J."/>
        </authorList>
    </citation>
    <scope>NUCLEOTIDE SEQUENCE [LARGE SCALE GENOMIC DNA]</scope>
    <source>
        <strain evidence="3 4">CCMP332</strain>
    </source>
</reference>
<feature type="compositionally biased region" description="Basic and acidic residues" evidence="1">
    <location>
        <begin position="72"/>
        <end position="83"/>
    </location>
</feature>
<protein>
    <recommendedName>
        <fullName evidence="2">Peptidase C19 ubiquitin carboxyl-terminal hydrolase domain-containing protein</fullName>
    </recommendedName>
</protein>
<dbReference type="Proteomes" id="UP001516023">
    <property type="component" value="Unassembled WGS sequence"/>
</dbReference>
<accession>A0ABD3PQA8</accession>
<dbReference type="PROSITE" id="PS00972">
    <property type="entry name" value="USP_1"/>
    <property type="match status" value="1"/>
</dbReference>
<dbReference type="InterPro" id="IPR038765">
    <property type="entry name" value="Papain-like_cys_pep_sf"/>
</dbReference>
<dbReference type="InterPro" id="IPR018200">
    <property type="entry name" value="USP_CS"/>
</dbReference>
<dbReference type="SUPFAM" id="SSF54001">
    <property type="entry name" value="Cysteine proteinases"/>
    <property type="match status" value="1"/>
</dbReference>
<organism evidence="3 4">
    <name type="scientific">Cyclotella cryptica</name>
    <dbReference type="NCBI Taxonomy" id="29204"/>
    <lineage>
        <taxon>Eukaryota</taxon>
        <taxon>Sar</taxon>
        <taxon>Stramenopiles</taxon>
        <taxon>Ochrophyta</taxon>
        <taxon>Bacillariophyta</taxon>
        <taxon>Coscinodiscophyceae</taxon>
        <taxon>Thalassiosirophycidae</taxon>
        <taxon>Stephanodiscales</taxon>
        <taxon>Stephanodiscaceae</taxon>
        <taxon>Cyclotella</taxon>
    </lineage>
</organism>
<dbReference type="EMBL" id="JABMIG020000129">
    <property type="protein sequence ID" value="KAL3790358.1"/>
    <property type="molecule type" value="Genomic_DNA"/>
</dbReference>
<feature type="compositionally biased region" description="Polar residues" evidence="1">
    <location>
        <begin position="61"/>
        <end position="71"/>
    </location>
</feature>
<feature type="region of interest" description="Disordered" evidence="1">
    <location>
        <begin position="38"/>
        <end position="106"/>
    </location>
</feature>
<keyword evidence="4" id="KW-1185">Reference proteome</keyword>
<comment type="caution">
    <text evidence="3">The sequence shown here is derived from an EMBL/GenBank/DDBJ whole genome shotgun (WGS) entry which is preliminary data.</text>
</comment>
<feature type="region of interest" description="Disordered" evidence="1">
    <location>
        <begin position="152"/>
        <end position="171"/>
    </location>
</feature>
<dbReference type="AlphaFoldDB" id="A0ABD3PQA8"/>
<name>A0ABD3PQA8_9STRA</name>
<dbReference type="InterPro" id="IPR001394">
    <property type="entry name" value="Peptidase_C19_UCH"/>
</dbReference>
<evidence type="ECO:0000256" key="1">
    <source>
        <dbReference type="SAM" id="MobiDB-lite"/>
    </source>
</evidence>
<feature type="domain" description="Peptidase C19 ubiquitin carboxyl-terminal hydrolase" evidence="2">
    <location>
        <begin position="105"/>
        <end position="143"/>
    </location>
</feature>
<feature type="compositionally biased region" description="Basic residues" evidence="1">
    <location>
        <begin position="48"/>
        <end position="59"/>
    </location>
</feature>
<evidence type="ECO:0000313" key="3">
    <source>
        <dbReference type="EMBL" id="KAL3790358.1"/>
    </source>
</evidence>
<gene>
    <name evidence="3" type="ORF">HJC23_002744</name>
</gene>
<evidence type="ECO:0000313" key="4">
    <source>
        <dbReference type="Proteomes" id="UP001516023"/>
    </source>
</evidence>
<dbReference type="Gene3D" id="3.90.70.10">
    <property type="entry name" value="Cysteine proteinases"/>
    <property type="match status" value="1"/>
</dbReference>
<evidence type="ECO:0000259" key="2">
    <source>
        <dbReference type="Pfam" id="PF00443"/>
    </source>
</evidence>
<proteinExistence type="predicted"/>
<dbReference type="Pfam" id="PF00443">
    <property type="entry name" value="UCH"/>
    <property type="match status" value="1"/>
</dbReference>
<sequence>MGIQSNSGGIQVYNEGYTNYASSVHIMNGPVDRIYHFSDTYEPSPRKSTPKPKRSHAPHLSRSSSIDTASSLKDKRERIDGRSHNNHNSNNPARLPRRPLPPPPGLKNVGNSCYANAALQCLLSTALPHALLSERNAHIIRRHSFNRKLLISGSGSVDSDEQEDEGSKDADSVFGSYLSGMTGLCSVEEDDEVVLARAVGRMSWWLRRLPSRHRRRGGRRGGMMGRWLRMGR</sequence>